<dbReference type="SUPFAM" id="SSF52540">
    <property type="entry name" value="P-loop containing nucleoside triphosphate hydrolases"/>
    <property type="match status" value="1"/>
</dbReference>
<organism evidence="12 13">
    <name type="scientific">Pelagibius litoralis</name>
    <dbReference type="NCBI Taxonomy" id="374515"/>
    <lineage>
        <taxon>Bacteria</taxon>
        <taxon>Pseudomonadati</taxon>
        <taxon>Pseudomonadota</taxon>
        <taxon>Alphaproteobacteria</taxon>
        <taxon>Rhodospirillales</taxon>
        <taxon>Rhodovibrionaceae</taxon>
        <taxon>Pelagibius</taxon>
    </lineage>
</organism>
<comment type="function">
    <text evidence="9">Catalyzes the ATP-dependent amidation of the two carboxylate groups at positions a and c of cobyrinate, using either L-glutamine or ammonia as the nitrogen source.</text>
</comment>
<keyword evidence="4 9" id="KW-0436">Ligase</keyword>
<dbReference type="SUPFAM" id="SSF52317">
    <property type="entry name" value="Class I glutamine amidotransferase-like"/>
    <property type="match status" value="1"/>
</dbReference>
<comment type="similarity">
    <text evidence="2">Belongs to the CobB/CobQ family. CobQ subfamily.</text>
</comment>
<dbReference type="Gene3D" id="3.40.50.880">
    <property type="match status" value="1"/>
</dbReference>
<dbReference type="HAMAP" id="MF_00027">
    <property type="entry name" value="CobB_CbiA"/>
    <property type="match status" value="1"/>
</dbReference>
<feature type="active site" description="Nucleophile" evidence="9">
    <location>
        <position position="350"/>
    </location>
</feature>
<evidence type="ECO:0000256" key="4">
    <source>
        <dbReference type="ARBA" id="ARBA00022598"/>
    </source>
</evidence>
<dbReference type="InterPro" id="IPR011698">
    <property type="entry name" value="GATase_3"/>
</dbReference>
<dbReference type="Proteomes" id="UP000761264">
    <property type="component" value="Unassembled WGS sequence"/>
</dbReference>
<comment type="miscellaneous">
    <text evidence="9">The a and c carboxylates of cobyrinate are activated for nucleophilic attack via formation of a phosphorylated intermediate by ATP. CbiA catalyzes first the amidation of the c-carboxylate, and then that of the a-carboxylate.</text>
</comment>
<sequence>MTGSAAGGGPAGPGPAGLLIAAPASGSGKTTVTLALLRYLRRLGHRVSAIKVGPDYIDPGFHAAASGRACLNLDSWAMREQTLAAALGQAGRDAELIVGEGVMGLFDGAAVTDGHGLAAGSTASLAAMTAWPVILVVDCKGMAASVAALVRGFAAFHEKVALGGVILNSVASERHECLLRAACHEAGVPVLGALRRMPELERPSRHLGLVQAGEDPALERFLETAASALGGQIDVPALLAAARPFTVAASDAAPSTLACPLAPLGQRIAVARDVAFAFCYPLVLAAWRDAGAEVSFFSPLADEGPDPAADAVYLPGGYPELHAVALAANRGFRAGMQAAVARNAVVYGECGGYMVLGSGLEDSAGQTHEMLGLLPLESSLMNARRSLGYRRAEIRADGPLGRAGTAYRAHEFHYAMAQAAGGDPLFQVAPASGQTNGAAGQRQGCVMGSFLHLIDREGRQ</sequence>
<evidence type="ECO:0000256" key="6">
    <source>
        <dbReference type="ARBA" id="ARBA00022840"/>
    </source>
</evidence>
<dbReference type="Pfam" id="PF07685">
    <property type="entry name" value="GATase_3"/>
    <property type="match status" value="1"/>
</dbReference>
<keyword evidence="13" id="KW-1185">Reference proteome</keyword>
<dbReference type="NCBIfam" id="TIGR00379">
    <property type="entry name" value="cobB"/>
    <property type="match status" value="1"/>
</dbReference>
<feature type="site" description="Increases nucleophilicity of active site Cys" evidence="9">
    <location>
        <position position="452"/>
    </location>
</feature>
<dbReference type="AlphaFoldDB" id="A0A967EVV6"/>
<dbReference type="InterPro" id="IPR004484">
    <property type="entry name" value="CbiA/CobB_synth"/>
</dbReference>
<dbReference type="GO" id="GO:0042242">
    <property type="term" value="F:cobyrinic acid a,c-diamide synthase activity"/>
    <property type="evidence" value="ECO:0007669"/>
    <property type="project" value="UniProtKB-UniRule"/>
</dbReference>
<comment type="caution">
    <text evidence="12">The sequence shown here is derived from an EMBL/GenBank/DDBJ whole genome shotgun (WGS) entry which is preliminary data.</text>
</comment>
<dbReference type="Gene3D" id="3.40.50.300">
    <property type="entry name" value="P-loop containing nucleotide triphosphate hydrolases"/>
    <property type="match status" value="1"/>
</dbReference>
<protein>
    <recommendedName>
        <fullName evidence="9">Cobyrinate a,c-diamide synthase</fullName>
        <ecNumber evidence="9">6.3.5.11</ecNumber>
    </recommendedName>
    <alternativeName>
        <fullName evidence="9">Cobyrinic acid a,c-diamide synthetase</fullName>
    </alternativeName>
</protein>
<dbReference type="InterPro" id="IPR002586">
    <property type="entry name" value="CobQ/CobB/MinD/ParA_Nub-bd_dom"/>
</dbReference>
<keyword evidence="5 9" id="KW-0547">Nucleotide-binding</keyword>
<reference evidence="12" key="1">
    <citation type="submission" date="2020-03" db="EMBL/GenBank/DDBJ databases">
        <title>Genome of Pelagibius litoralis DSM 21314T.</title>
        <authorList>
            <person name="Wang G."/>
        </authorList>
    </citation>
    <scope>NUCLEOTIDE SEQUENCE</scope>
    <source>
        <strain evidence="12">DSM 21314</strain>
    </source>
</reference>
<dbReference type="InterPro" id="IPR029062">
    <property type="entry name" value="Class_I_gatase-like"/>
</dbReference>
<proteinExistence type="inferred from homology"/>
<feature type="domain" description="CobB/CobQ-like glutamine amidotransferase" evidence="11">
    <location>
        <begin position="267"/>
        <end position="454"/>
    </location>
</feature>
<evidence type="ECO:0000256" key="5">
    <source>
        <dbReference type="ARBA" id="ARBA00022741"/>
    </source>
</evidence>
<evidence type="ECO:0000256" key="8">
    <source>
        <dbReference type="ARBA" id="ARBA00022962"/>
    </source>
</evidence>
<dbReference type="NCBIfam" id="NF002204">
    <property type="entry name" value="PRK01077.1"/>
    <property type="match status" value="1"/>
</dbReference>
<evidence type="ECO:0000256" key="1">
    <source>
        <dbReference type="ARBA" id="ARBA00001946"/>
    </source>
</evidence>
<comment type="similarity">
    <text evidence="9">Belongs to the CobB/CbiA family.</text>
</comment>
<evidence type="ECO:0000256" key="2">
    <source>
        <dbReference type="ARBA" id="ARBA00006205"/>
    </source>
</evidence>
<dbReference type="Pfam" id="PF01656">
    <property type="entry name" value="CbiA"/>
    <property type="match status" value="1"/>
</dbReference>
<comment type="domain">
    <text evidence="9">Comprises of two domains. The C-terminal domain contains the binding site for glutamine and catalyzes the hydrolysis of this substrate to glutamate and ammonia. The N-terminal domain is anticipated to bind ATP and cobyrinate and catalyzes the ultimate synthesis of the diamide product. The ammonia produced via the glutaminase domain is probably translocated to the adjacent domain via a molecular tunnel, where it reacts with an activated intermediate.</text>
</comment>
<dbReference type="PROSITE" id="PS51274">
    <property type="entry name" value="GATASE_COBBQ"/>
    <property type="match status" value="1"/>
</dbReference>
<evidence type="ECO:0000256" key="3">
    <source>
        <dbReference type="ARBA" id="ARBA00022573"/>
    </source>
</evidence>
<dbReference type="RefSeq" id="WP_167224469.1">
    <property type="nucleotide sequence ID" value="NZ_JAAQPH010000007.1"/>
</dbReference>
<evidence type="ECO:0000313" key="12">
    <source>
        <dbReference type="EMBL" id="NIA69167.1"/>
    </source>
</evidence>
<keyword evidence="8 9" id="KW-0315">Glutamine amidotransferase</keyword>
<dbReference type="PANTHER" id="PTHR43873:SF1">
    <property type="entry name" value="COBYRINATE A,C-DIAMIDE SYNTHASE"/>
    <property type="match status" value="1"/>
</dbReference>
<dbReference type="GO" id="GO:0009236">
    <property type="term" value="P:cobalamin biosynthetic process"/>
    <property type="evidence" value="ECO:0007669"/>
    <property type="project" value="UniProtKB-UniRule"/>
</dbReference>
<gene>
    <name evidence="9" type="primary">cbiA</name>
    <name evidence="12" type="ORF">HBA54_11260</name>
</gene>
<evidence type="ECO:0000256" key="9">
    <source>
        <dbReference type="HAMAP-Rule" id="MF_00027"/>
    </source>
</evidence>
<evidence type="ECO:0000256" key="7">
    <source>
        <dbReference type="ARBA" id="ARBA00022842"/>
    </source>
</evidence>
<evidence type="ECO:0000313" key="13">
    <source>
        <dbReference type="Proteomes" id="UP000761264"/>
    </source>
</evidence>
<comment type="pathway">
    <text evidence="9">Cofactor biosynthesis; adenosylcobalamin biosynthesis; cob(II)yrinate a,c-diamide from sirohydrochlorin (anaerobic route): step 10/10.</text>
</comment>
<keyword evidence="3 9" id="KW-0169">Cobalamin biosynthesis</keyword>
<name>A0A967EVV6_9PROT</name>
<evidence type="ECO:0000259" key="10">
    <source>
        <dbReference type="Pfam" id="PF01656"/>
    </source>
</evidence>
<keyword evidence="6 9" id="KW-0067">ATP-binding</keyword>
<dbReference type="EC" id="6.3.5.11" evidence="9"/>
<comment type="cofactor">
    <cofactor evidence="1 9">
        <name>Mg(2+)</name>
        <dbReference type="ChEBI" id="CHEBI:18420"/>
    </cofactor>
</comment>
<keyword evidence="7 9" id="KW-0460">Magnesium</keyword>
<dbReference type="InterPro" id="IPR027417">
    <property type="entry name" value="P-loop_NTPase"/>
</dbReference>
<dbReference type="EMBL" id="JAAQPH010000007">
    <property type="protein sequence ID" value="NIA69167.1"/>
    <property type="molecule type" value="Genomic_DNA"/>
</dbReference>
<accession>A0A967EVV6</accession>
<dbReference type="PANTHER" id="PTHR43873">
    <property type="entry name" value="COBYRINATE A,C-DIAMIDE SYNTHASE"/>
    <property type="match status" value="1"/>
</dbReference>
<feature type="domain" description="CobQ/CobB/MinD/ParA nucleotide binding" evidence="10">
    <location>
        <begin position="19"/>
        <end position="207"/>
    </location>
</feature>
<evidence type="ECO:0000259" key="11">
    <source>
        <dbReference type="Pfam" id="PF07685"/>
    </source>
</evidence>
<comment type="catalytic activity">
    <reaction evidence="9">
        <text>cob(II)yrinate + 2 L-glutamine + 2 ATP + 2 H2O = cob(II)yrinate a,c diamide + 2 L-glutamate + 2 ADP + 2 phosphate + 2 H(+)</text>
        <dbReference type="Rhea" id="RHEA:26289"/>
        <dbReference type="ChEBI" id="CHEBI:15377"/>
        <dbReference type="ChEBI" id="CHEBI:15378"/>
        <dbReference type="ChEBI" id="CHEBI:29985"/>
        <dbReference type="ChEBI" id="CHEBI:30616"/>
        <dbReference type="ChEBI" id="CHEBI:43474"/>
        <dbReference type="ChEBI" id="CHEBI:58359"/>
        <dbReference type="ChEBI" id="CHEBI:58537"/>
        <dbReference type="ChEBI" id="CHEBI:58894"/>
        <dbReference type="ChEBI" id="CHEBI:456216"/>
        <dbReference type="EC" id="6.3.5.11"/>
    </reaction>
</comment>
<dbReference type="GO" id="GO:0005524">
    <property type="term" value="F:ATP binding"/>
    <property type="evidence" value="ECO:0007669"/>
    <property type="project" value="UniProtKB-UniRule"/>
</dbReference>